<evidence type="ECO:0000313" key="6">
    <source>
        <dbReference type="EMBL" id="RTZ07032.1"/>
    </source>
</evidence>
<dbReference type="PANTHER" id="PTHR43701">
    <property type="entry name" value="MEMBRANE TRANSPORTER PROTEIN MJ0441-RELATED"/>
    <property type="match status" value="1"/>
</dbReference>
<evidence type="ECO:0000256" key="2">
    <source>
        <dbReference type="ARBA" id="ARBA00022692"/>
    </source>
</evidence>
<keyword evidence="3 5" id="KW-1133">Transmembrane helix</keyword>
<dbReference type="InterPro" id="IPR002781">
    <property type="entry name" value="TM_pro_TauE-like"/>
</dbReference>
<comment type="subcellular location">
    <subcellularLocation>
        <location evidence="5">Cell membrane</location>
        <topology evidence="5">Multi-pass membrane protein</topology>
    </subcellularLocation>
    <subcellularLocation>
        <location evidence="1">Membrane</location>
        <topology evidence="1">Multi-pass membrane protein</topology>
    </subcellularLocation>
</comment>
<organism evidence="6 7">
    <name type="scientific">Flavobacterium bomense</name>
    <dbReference type="NCBI Taxonomy" id="2497483"/>
    <lineage>
        <taxon>Bacteria</taxon>
        <taxon>Pseudomonadati</taxon>
        <taxon>Bacteroidota</taxon>
        <taxon>Flavobacteriia</taxon>
        <taxon>Flavobacteriales</taxon>
        <taxon>Flavobacteriaceae</taxon>
        <taxon>Flavobacterium</taxon>
    </lineage>
</organism>
<sequence>MSIEVFYIILFFVAFLYASVGHGGASGYLALMALYGIAPEEMKPTALVLNLFVSITSFSHYYRGGFFSKKIFIPIAAMSIPMAFIGGMITVEETVYKRILGVLLLFPILRFFFFKNVEDCQLRPHTVSVAIISGGIVGLLSGMIGIGGGILLSPLLLLLQWTNQKQTAAISAAFIFVNSLAGLGGMLTRGITFTGDMALFVGVALVGGFLGAYLGSKKFNATILKYVLAVVLLLASYKLVFSKA</sequence>
<evidence type="ECO:0000313" key="7">
    <source>
        <dbReference type="Proteomes" id="UP000280825"/>
    </source>
</evidence>
<comment type="similarity">
    <text evidence="5">Belongs to the 4-toluene sulfonate uptake permease (TSUP) (TC 2.A.102) family.</text>
</comment>
<accession>A0A432CPR2</accession>
<dbReference type="AlphaFoldDB" id="A0A432CPR2"/>
<feature type="transmembrane region" description="Helical" evidence="5">
    <location>
        <begin position="222"/>
        <end position="241"/>
    </location>
</feature>
<keyword evidence="7" id="KW-1185">Reference proteome</keyword>
<dbReference type="PANTHER" id="PTHR43701:SF5">
    <property type="entry name" value="MEMBRANE TRANSPORTER PROTEIN-RELATED"/>
    <property type="match status" value="1"/>
</dbReference>
<feature type="transmembrane region" description="Helical" evidence="5">
    <location>
        <begin position="44"/>
        <end position="62"/>
    </location>
</feature>
<dbReference type="RefSeq" id="WP_126451535.1">
    <property type="nucleotide sequence ID" value="NZ_RYDJ01000002.1"/>
</dbReference>
<gene>
    <name evidence="6" type="ORF">EKL98_03240</name>
</gene>
<feature type="transmembrane region" description="Helical" evidence="5">
    <location>
        <begin position="71"/>
        <end position="89"/>
    </location>
</feature>
<reference evidence="6 7" key="1">
    <citation type="submission" date="2018-12" db="EMBL/GenBank/DDBJ databases">
        <title>Flavobacterium sp. nov., isolated from glacier ice.</title>
        <authorList>
            <person name="Liu Q."/>
            <person name="Xin Y.-H."/>
        </authorList>
    </citation>
    <scope>NUCLEOTIDE SEQUENCE [LARGE SCALE GENOMIC DNA]</scope>
    <source>
        <strain evidence="6 7">RB1N8</strain>
    </source>
</reference>
<keyword evidence="5" id="KW-1003">Cell membrane</keyword>
<dbReference type="Proteomes" id="UP000280825">
    <property type="component" value="Unassembled WGS sequence"/>
</dbReference>
<protein>
    <recommendedName>
        <fullName evidence="5">Probable membrane transporter protein</fullName>
    </recommendedName>
</protein>
<evidence type="ECO:0000256" key="3">
    <source>
        <dbReference type="ARBA" id="ARBA00022989"/>
    </source>
</evidence>
<feature type="transmembrane region" description="Helical" evidence="5">
    <location>
        <begin position="199"/>
        <end position="216"/>
    </location>
</feature>
<dbReference type="InterPro" id="IPR051598">
    <property type="entry name" value="TSUP/Inactive_protease-like"/>
</dbReference>
<keyword evidence="2 5" id="KW-0812">Transmembrane</keyword>
<dbReference type="GO" id="GO:0005886">
    <property type="term" value="C:plasma membrane"/>
    <property type="evidence" value="ECO:0007669"/>
    <property type="project" value="UniProtKB-SubCell"/>
</dbReference>
<feature type="transmembrane region" description="Helical" evidence="5">
    <location>
        <begin position="95"/>
        <end position="114"/>
    </location>
</feature>
<dbReference type="Pfam" id="PF01925">
    <property type="entry name" value="TauE"/>
    <property type="match status" value="1"/>
</dbReference>
<dbReference type="EMBL" id="RYDJ01000002">
    <property type="protein sequence ID" value="RTZ07032.1"/>
    <property type="molecule type" value="Genomic_DNA"/>
</dbReference>
<feature type="transmembrane region" description="Helical" evidence="5">
    <location>
        <begin position="7"/>
        <end position="38"/>
    </location>
</feature>
<keyword evidence="4 5" id="KW-0472">Membrane</keyword>
<feature type="transmembrane region" description="Helical" evidence="5">
    <location>
        <begin position="126"/>
        <end position="156"/>
    </location>
</feature>
<evidence type="ECO:0000256" key="4">
    <source>
        <dbReference type="ARBA" id="ARBA00023136"/>
    </source>
</evidence>
<evidence type="ECO:0000256" key="1">
    <source>
        <dbReference type="ARBA" id="ARBA00004141"/>
    </source>
</evidence>
<comment type="caution">
    <text evidence="6">The sequence shown here is derived from an EMBL/GenBank/DDBJ whole genome shotgun (WGS) entry which is preliminary data.</text>
</comment>
<name>A0A432CPR2_9FLAO</name>
<feature type="transmembrane region" description="Helical" evidence="5">
    <location>
        <begin position="168"/>
        <end position="187"/>
    </location>
</feature>
<proteinExistence type="inferred from homology"/>
<evidence type="ECO:0000256" key="5">
    <source>
        <dbReference type="RuleBase" id="RU363041"/>
    </source>
</evidence>